<organism evidence="3">
    <name type="scientific">Oikopleura dioica</name>
    <name type="common">Tunicate</name>
    <dbReference type="NCBI Taxonomy" id="34765"/>
    <lineage>
        <taxon>Eukaryota</taxon>
        <taxon>Metazoa</taxon>
        <taxon>Chordata</taxon>
        <taxon>Tunicata</taxon>
        <taxon>Appendicularia</taxon>
        <taxon>Copelata</taxon>
        <taxon>Oikopleuridae</taxon>
        <taxon>Oikopleura</taxon>
    </lineage>
</organism>
<dbReference type="GO" id="GO:0007423">
    <property type="term" value="P:sensory organ development"/>
    <property type="evidence" value="ECO:0007669"/>
    <property type="project" value="TreeGrafter"/>
</dbReference>
<dbReference type="PROSITE" id="PS50888">
    <property type="entry name" value="BHLH"/>
    <property type="match status" value="1"/>
</dbReference>
<evidence type="ECO:0000256" key="1">
    <source>
        <dbReference type="SAM" id="MobiDB-lite"/>
    </source>
</evidence>
<dbReference type="CDD" id="cd11428">
    <property type="entry name" value="bHLH_TS_NGN"/>
    <property type="match status" value="1"/>
</dbReference>
<dbReference type="GO" id="GO:0046983">
    <property type="term" value="F:protein dimerization activity"/>
    <property type="evidence" value="ECO:0007669"/>
    <property type="project" value="InterPro"/>
</dbReference>
<feature type="compositionally biased region" description="Basic and acidic residues" evidence="1">
    <location>
        <begin position="31"/>
        <end position="40"/>
    </location>
</feature>
<dbReference type="GO" id="GO:0000981">
    <property type="term" value="F:DNA-binding transcription factor activity, RNA polymerase II-specific"/>
    <property type="evidence" value="ECO:0007669"/>
    <property type="project" value="TreeGrafter"/>
</dbReference>
<dbReference type="PANTHER" id="PTHR19290:SF163">
    <property type="entry name" value="BASIC HELIX-LOOP-HELIX NEURAL TRANSCRIPTION FACTOR TAP"/>
    <property type="match status" value="1"/>
</dbReference>
<gene>
    <name evidence="3" type="ORF">GSOID_T00029374001</name>
</gene>
<feature type="compositionally biased region" description="Polar residues" evidence="1">
    <location>
        <begin position="1"/>
        <end position="15"/>
    </location>
</feature>
<dbReference type="InterPro" id="IPR011598">
    <property type="entry name" value="bHLH_dom"/>
</dbReference>
<evidence type="ECO:0000259" key="2">
    <source>
        <dbReference type="PROSITE" id="PS50888"/>
    </source>
</evidence>
<protein>
    <recommendedName>
        <fullName evidence="2">BHLH domain-containing protein</fullName>
    </recommendedName>
</protein>
<proteinExistence type="predicted"/>
<dbReference type="GO" id="GO:0045944">
    <property type="term" value="P:positive regulation of transcription by RNA polymerase II"/>
    <property type="evidence" value="ECO:0007669"/>
    <property type="project" value="TreeGrafter"/>
</dbReference>
<name>E4Y940_OIKDI</name>
<dbReference type="PANTHER" id="PTHR19290">
    <property type="entry name" value="BASIC HELIX-LOOP-HELIX PROTEIN NEUROGENIN-RELATED"/>
    <property type="match status" value="1"/>
</dbReference>
<feature type="region of interest" description="Disordered" evidence="1">
    <location>
        <begin position="1"/>
        <end position="57"/>
    </location>
</feature>
<dbReference type="AlphaFoldDB" id="E4Y940"/>
<dbReference type="Gene3D" id="4.10.280.10">
    <property type="entry name" value="Helix-loop-helix DNA-binding domain"/>
    <property type="match status" value="1"/>
</dbReference>
<dbReference type="GO" id="GO:0005634">
    <property type="term" value="C:nucleus"/>
    <property type="evidence" value="ECO:0007669"/>
    <property type="project" value="TreeGrafter"/>
</dbReference>
<dbReference type="GO" id="GO:0061564">
    <property type="term" value="P:axon development"/>
    <property type="evidence" value="ECO:0007669"/>
    <property type="project" value="TreeGrafter"/>
</dbReference>
<dbReference type="GO" id="GO:0070888">
    <property type="term" value="F:E-box binding"/>
    <property type="evidence" value="ECO:0007669"/>
    <property type="project" value="TreeGrafter"/>
</dbReference>
<dbReference type="InterPro" id="IPR050359">
    <property type="entry name" value="bHLH_transcription_factors"/>
</dbReference>
<evidence type="ECO:0000313" key="3">
    <source>
        <dbReference type="EMBL" id="CBY32077.1"/>
    </source>
</evidence>
<feature type="domain" description="BHLH" evidence="2">
    <location>
        <begin position="45"/>
        <end position="97"/>
    </location>
</feature>
<dbReference type="EMBL" id="FN654332">
    <property type="protein sequence ID" value="CBY32077.1"/>
    <property type="molecule type" value="Genomic_DNA"/>
</dbReference>
<dbReference type="SUPFAM" id="SSF47459">
    <property type="entry name" value="HLH, helix-loop-helix DNA-binding domain"/>
    <property type="match status" value="1"/>
</dbReference>
<accession>E4Y940</accession>
<dbReference type="Pfam" id="PF00010">
    <property type="entry name" value="HLH"/>
    <property type="match status" value="1"/>
</dbReference>
<sequence length="276" mass="30864">MSTSPKTEPISNTAISAEAPQKATRGRKRKCEISPDDPKSKVKIQRRGKANDRERSRMHGLNDALDELRGVLPTYPDESRLTKIETLRFAYSYIYALTNMLEKEGVDFEMPAAMRNEMMNANMQAMNDPYGASMFQQQVPAEVNASFMPQVPPSSMPCGVPQFEQTPYENIANDSGFADSPDGRNIGSPGYPTPETAKFEGVTFSPEAAYQQHQPVHSPIGNPHLGNMHQQYAHQLPYQQMAHPMMTPYQPMMPGSDMPTPYACEEVPRPTEFPTM</sequence>
<reference evidence="3" key="1">
    <citation type="journal article" date="2010" name="Science">
        <title>Plasticity of animal genome architecture unmasked by rapid evolution of a pelagic tunicate.</title>
        <authorList>
            <person name="Denoeud F."/>
            <person name="Henriet S."/>
            <person name="Mungpakdee S."/>
            <person name="Aury J.M."/>
            <person name="Da Silva C."/>
            <person name="Brinkmann H."/>
            <person name="Mikhaleva J."/>
            <person name="Olsen L.C."/>
            <person name="Jubin C."/>
            <person name="Canestro C."/>
            <person name="Bouquet J.M."/>
            <person name="Danks G."/>
            <person name="Poulain J."/>
            <person name="Campsteijn C."/>
            <person name="Adamski M."/>
            <person name="Cross I."/>
            <person name="Yadetie F."/>
            <person name="Muffato M."/>
            <person name="Louis A."/>
            <person name="Butcher S."/>
            <person name="Tsagkogeorga G."/>
            <person name="Konrad A."/>
            <person name="Singh S."/>
            <person name="Jensen M.F."/>
            <person name="Cong E.H."/>
            <person name="Eikeseth-Otteraa H."/>
            <person name="Noel B."/>
            <person name="Anthouard V."/>
            <person name="Porcel B.M."/>
            <person name="Kachouri-Lafond R."/>
            <person name="Nishino A."/>
            <person name="Ugolini M."/>
            <person name="Chourrout P."/>
            <person name="Nishida H."/>
            <person name="Aasland R."/>
            <person name="Huzurbazar S."/>
            <person name="Westhof E."/>
            <person name="Delsuc F."/>
            <person name="Lehrach H."/>
            <person name="Reinhardt R."/>
            <person name="Weissenbach J."/>
            <person name="Roy S.W."/>
            <person name="Artiguenave F."/>
            <person name="Postlethwait J.H."/>
            <person name="Manak J.R."/>
            <person name="Thompson E.M."/>
            <person name="Jaillon O."/>
            <person name="Du Pasquier L."/>
            <person name="Boudinot P."/>
            <person name="Liberles D.A."/>
            <person name="Volff J.N."/>
            <person name="Philippe H."/>
            <person name="Lenhard B."/>
            <person name="Roest Crollius H."/>
            <person name="Wincker P."/>
            <person name="Chourrout D."/>
        </authorList>
    </citation>
    <scope>NUCLEOTIDE SEQUENCE [LARGE SCALE GENOMIC DNA]</scope>
</reference>
<dbReference type="Proteomes" id="UP000011014">
    <property type="component" value="Unassembled WGS sequence"/>
</dbReference>
<dbReference type="SMART" id="SM00353">
    <property type="entry name" value="HLH"/>
    <property type="match status" value="1"/>
</dbReference>
<dbReference type="InterPro" id="IPR036638">
    <property type="entry name" value="HLH_DNA-bd_sf"/>
</dbReference>